<evidence type="ECO:0000256" key="1">
    <source>
        <dbReference type="SAM" id="MobiDB-lite"/>
    </source>
</evidence>
<evidence type="ECO:0000313" key="3">
    <source>
        <dbReference type="Proteomes" id="UP000646548"/>
    </source>
</evidence>
<proteinExistence type="predicted"/>
<name>A0A834C0H5_ORYME</name>
<protein>
    <submittedName>
        <fullName evidence="2">Uncharacterized protein</fullName>
    </submittedName>
</protein>
<organism evidence="2 3">
    <name type="scientific">Oryzias melastigma</name>
    <name type="common">Marine medaka</name>
    <dbReference type="NCBI Taxonomy" id="30732"/>
    <lineage>
        <taxon>Eukaryota</taxon>
        <taxon>Metazoa</taxon>
        <taxon>Chordata</taxon>
        <taxon>Craniata</taxon>
        <taxon>Vertebrata</taxon>
        <taxon>Euteleostomi</taxon>
        <taxon>Actinopterygii</taxon>
        <taxon>Neopterygii</taxon>
        <taxon>Teleostei</taxon>
        <taxon>Neoteleostei</taxon>
        <taxon>Acanthomorphata</taxon>
        <taxon>Ovalentaria</taxon>
        <taxon>Atherinomorphae</taxon>
        <taxon>Beloniformes</taxon>
        <taxon>Adrianichthyidae</taxon>
        <taxon>Oryziinae</taxon>
        <taxon>Oryzias</taxon>
    </lineage>
</organism>
<sequence length="77" mass="8811">MKRRAPMMEDEDRNSSEACRGERRPPHTALHSKQPAEASGVLRTRRSTANGLQSVHHFCVDPKSHRRGNTSVTWFKK</sequence>
<dbReference type="EMBL" id="WKFB01000518">
    <property type="protein sequence ID" value="KAF6720672.1"/>
    <property type="molecule type" value="Genomic_DNA"/>
</dbReference>
<evidence type="ECO:0000313" key="2">
    <source>
        <dbReference type="EMBL" id="KAF6720672.1"/>
    </source>
</evidence>
<feature type="compositionally biased region" description="Basic and acidic residues" evidence="1">
    <location>
        <begin position="13"/>
        <end position="25"/>
    </location>
</feature>
<reference evidence="2" key="1">
    <citation type="journal article" name="BMC Genomics">
        <title>Long-read sequencing and de novo genome assembly of marine medaka (Oryzias melastigma).</title>
        <authorList>
            <person name="Liang P."/>
            <person name="Saqib H.S.A."/>
            <person name="Ni X."/>
            <person name="Shen Y."/>
        </authorList>
    </citation>
    <scope>NUCLEOTIDE SEQUENCE</scope>
    <source>
        <strain evidence="2">Bigg-433</strain>
    </source>
</reference>
<comment type="caution">
    <text evidence="2">The sequence shown here is derived from an EMBL/GenBank/DDBJ whole genome shotgun (WGS) entry which is preliminary data.</text>
</comment>
<gene>
    <name evidence="2" type="ORF">FQA47_006093</name>
</gene>
<dbReference type="AlphaFoldDB" id="A0A834C0H5"/>
<feature type="region of interest" description="Disordered" evidence="1">
    <location>
        <begin position="1"/>
        <end position="41"/>
    </location>
</feature>
<accession>A0A834C0H5</accession>
<dbReference type="Proteomes" id="UP000646548">
    <property type="component" value="Unassembled WGS sequence"/>
</dbReference>